<protein>
    <submittedName>
        <fullName evidence="1">Uncharacterized protein</fullName>
    </submittedName>
</protein>
<gene>
    <name evidence="1" type="ORF">H8790_06650</name>
</gene>
<keyword evidence="2" id="KW-1185">Reference proteome</keyword>
<dbReference type="EMBL" id="CP060490">
    <property type="protein sequence ID" value="QNL45671.1"/>
    <property type="molecule type" value="Genomic_DNA"/>
</dbReference>
<dbReference type="Proteomes" id="UP000515960">
    <property type="component" value="Chromosome"/>
</dbReference>
<dbReference type="KEGG" id="ohi:H8790_06650"/>
<evidence type="ECO:0000313" key="1">
    <source>
        <dbReference type="EMBL" id="QNL45671.1"/>
    </source>
</evidence>
<dbReference type="AlphaFoldDB" id="A0A7G9B7Z0"/>
<sequence length="83" mass="9014">MDNKELVEKLKGNQAALQALMRSRDGQALMQRLTQSDGGAALQKAAMSAAKGNTSDMVRMVNQVMQSPEGADLIRRINESIPK</sequence>
<reference evidence="1 2" key="1">
    <citation type="submission" date="2020-08" db="EMBL/GenBank/DDBJ databases">
        <authorList>
            <person name="Liu C."/>
            <person name="Sun Q."/>
        </authorList>
    </citation>
    <scope>NUCLEOTIDE SEQUENCE [LARGE SCALE GENOMIC DNA]</scope>
    <source>
        <strain evidence="1 2">NSJ-62</strain>
    </source>
</reference>
<evidence type="ECO:0000313" key="2">
    <source>
        <dbReference type="Proteomes" id="UP000515960"/>
    </source>
</evidence>
<dbReference type="RefSeq" id="WP_187334099.1">
    <property type="nucleotide sequence ID" value="NZ_CP060490.1"/>
</dbReference>
<accession>A0A7G9B7Z0</accession>
<proteinExistence type="predicted"/>
<organism evidence="1 2">
    <name type="scientific">Oscillibacter hominis</name>
    <dbReference type="NCBI Taxonomy" id="2763056"/>
    <lineage>
        <taxon>Bacteria</taxon>
        <taxon>Bacillati</taxon>
        <taxon>Bacillota</taxon>
        <taxon>Clostridia</taxon>
        <taxon>Eubacteriales</taxon>
        <taxon>Oscillospiraceae</taxon>
        <taxon>Oscillibacter</taxon>
    </lineage>
</organism>
<name>A0A7G9B7Z0_9FIRM</name>